<dbReference type="Proteomes" id="UP000035681">
    <property type="component" value="Unplaced"/>
</dbReference>
<evidence type="ECO:0000313" key="2">
    <source>
        <dbReference type="WBParaSite" id="SSTP_0000941100.1"/>
    </source>
</evidence>
<evidence type="ECO:0000313" key="1">
    <source>
        <dbReference type="Proteomes" id="UP000035681"/>
    </source>
</evidence>
<proteinExistence type="predicted"/>
<reference evidence="2" key="1">
    <citation type="submission" date="2015-08" db="UniProtKB">
        <authorList>
            <consortium name="WormBaseParasite"/>
        </authorList>
    </citation>
    <scope>IDENTIFICATION</scope>
</reference>
<organism evidence="2">
    <name type="scientific">Strongyloides stercoralis</name>
    <name type="common">Threadworm</name>
    <dbReference type="NCBI Taxonomy" id="6248"/>
    <lineage>
        <taxon>Eukaryota</taxon>
        <taxon>Metazoa</taxon>
        <taxon>Ecdysozoa</taxon>
        <taxon>Nematoda</taxon>
        <taxon>Chromadorea</taxon>
        <taxon>Rhabditida</taxon>
        <taxon>Tylenchina</taxon>
        <taxon>Panagrolaimomorpha</taxon>
        <taxon>Strongyloidoidea</taxon>
        <taxon>Strongyloididae</taxon>
        <taxon>Strongyloides</taxon>
    </lineage>
</organism>
<protein>
    <submittedName>
        <fullName evidence="2">Four helix bundle protein</fullName>
    </submittedName>
</protein>
<keyword evidence="1" id="KW-1185">Reference proteome</keyword>
<name>A0A0K0EIV5_STRER</name>
<dbReference type="WBParaSite" id="SSTP_0000941100.1">
    <property type="protein sequence ID" value="SSTP_0000941100.1"/>
    <property type="gene ID" value="SSTP_0000941100"/>
</dbReference>
<dbReference type="AlphaFoldDB" id="A0A0K0EIV5"/>
<sequence>MSKNKNTKIIENKNNEDSGMKTFEVINIIFNKLYKKVSSDLRISESKSFDRGVDEIVHLCKMGVKDNSKITISEDKLKDVTFAINTIVGVVKRNSRQAYKCLRESEYIYDFLSYDDCLKLINVFGEIQDCNEDNVIDVLKNIKITIDEGVEASNRRLKEKYGNYSK</sequence>
<dbReference type="WBParaSite" id="TCONS_00007933.p1">
    <property type="protein sequence ID" value="TCONS_00007933.p1"/>
    <property type="gene ID" value="XLOC_005944"/>
</dbReference>
<accession>A0A0K0EIV5</accession>